<keyword evidence="4" id="KW-1185">Reference proteome</keyword>
<feature type="transmembrane region" description="Helical" evidence="2">
    <location>
        <begin position="148"/>
        <end position="169"/>
    </location>
</feature>
<dbReference type="EMBL" id="FNSN01000003">
    <property type="protein sequence ID" value="SEB66885.1"/>
    <property type="molecule type" value="Genomic_DNA"/>
</dbReference>
<protein>
    <recommendedName>
        <fullName evidence="5">FAR-17a/AIG1-like protein</fullName>
    </recommendedName>
</protein>
<evidence type="ECO:0000313" key="3">
    <source>
        <dbReference type="EMBL" id="SEB66885.1"/>
    </source>
</evidence>
<feature type="transmembrane region" description="Helical" evidence="2">
    <location>
        <begin position="189"/>
        <end position="212"/>
    </location>
</feature>
<keyword evidence="2" id="KW-0812">Transmembrane</keyword>
<dbReference type="AlphaFoldDB" id="A0A1H4L972"/>
<sequence>MDTKRRVNSNDAAHRGAPVNRGLALFRAFFALLGLAAIVTQLVALLLRTPPGKVSNFFSYFTIQSNVIVVVVLTIAAVAAWRGRGARWLDYLRGAATVYISITGVVYSLLLSDIDVDTSLAWVNVVLHYTIPTITVIDWLVDLPSPRIGLRAALIWLAYPALYLVYSLVRGPLVDWYPYPFLDPRISGYGQVAVMSVVIAVAAFAFVAAAALSTRLAGSRVHVHQHREPDAQPDGRRDAAGAGTVDA</sequence>
<feature type="transmembrane region" description="Helical" evidence="2">
    <location>
        <begin position="122"/>
        <end position="141"/>
    </location>
</feature>
<dbReference type="Proteomes" id="UP000182652">
    <property type="component" value="Unassembled WGS sequence"/>
</dbReference>
<feature type="transmembrane region" description="Helical" evidence="2">
    <location>
        <begin position="24"/>
        <end position="45"/>
    </location>
</feature>
<evidence type="ECO:0008006" key="5">
    <source>
        <dbReference type="Google" id="ProtNLM"/>
    </source>
</evidence>
<proteinExistence type="predicted"/>
<feature type="transmembrane region" description="Helical" evidence="2">
    <location>
        <begin position="57"/>
        <end position="79"/>
    </location>
</feature>
<feature type="compositionally biased region" description="Basic and acidic residues" evidence="1">
    <location>
        <begin position="226"/>
        <end position="239"/>
    </location>
</feature>
<dbReference type="NCBIfam" id="NF038065">
    <property type="entry name" value="Pr6Pr"/>
    <property type="match status" value="1"/>
</dbReference>
<feature type="transmembrane region" description="Helical" evidence="2">
    <location>
        <begin position="91"/>
        <end position="110"/>
    </location>
</feature>
<keyword evidence="2" id="KW-1133">Transmembrane helix</keyword>
<feature type="region of interest" description="Disordered" evidence="1">
    <location>
        <begin position="223"/>
        <end position="247"/>
    </location>
</feature>
<gene>
    <name evidence="3" type="ORF">SAMN04489745_0913</name>
</gene>
<dbReference type="STRING" id="156980.SAMN04489745_0913"/>
<keyword evidence="2" id="KW-0472">Membrane</keyword>
<evidence type="ECO:0000256" key="1">
    <source>
        <dbReference type="SAM" id="MobiDB-lite"/>
    </source>
</evidence>
<name>A0A1H4L972_9MICC</name>
<reference evidence="3 4" key="1">
    <citation type="submission" date="2016-10" db="EMBL/GenBank/DDBJ databases">
        <authorList>
            <person name="de Groot N.N."/>
        </authorList>
    </citation>
    <scope>NUCLEOTIDE SEQUENCE [LARGE SCALE GENOMIC DNA]</scope>
    <source>
        <strain evidence="3 4">DSM 10495</strain>
    </source>
</reference>
<dbReference type="RefSeq" id="WP_244907231.1">
    <property type="nucleotide sequence ID" value="NZ_FNSN01000003.1"/>
</dbReference>
<accession>A0A1H4L972</accession>
<organism evidence="3 4">
    <name type="scientific">Arthrobacter woluwensis</name>
    <dbReference type="NCBI Taxonomy" id="156980"/>
    <lineage>
        <taxon>Bacteria</taxon>
        <taxon>Bacillati</taxon>
        <taxon>Actinomycetota</taxon>
        <taxon>Actinomycetes</taxon>
        <taxon>Micrococcales</taxon>
        <taxon>Micrococcaceae</taxon>
        <taxon>Arthrobacter</taxon>
    </lineage>
</organism>
<evidence type="ECO:0000313" key="4">
    <source>
        <dbReference type="Proteomes" id="UP000182652"/>
    </source>
</evidence>
<evidence type="ECO:0000256" key="2">
    <source>
        <dbReference type="SAM" id="Phobius"/>
    </source>
</evidence>
<dbReference type="InterPro" id="IPR049713">
    <property type="entry name" value="Pr6Pr-like"/>
</dbReference>